<dbReference type="AlphaFoldDB" id="A0A3J4LGI4"/>
<comment type="caution">
    <text evidence="1">The sequence shown here is derived from an EMBL/GenBank/DDBJ whole genome shotgun (WGS) entry which is preliminary data.</text>
</comment>
<dbReference type="EMBL" id="RMTL01000002">
    <property type="protein sequence ID" value="MFK55070.1"/>
    <property type="molecule type" value="Genomic_DNA"/>
</dbReference>
<proteinExistence type="predicted"/>
<evidence type="ECO:0000313" key="1">
    <source>
        <dbReference type="EMBL" id="MFK55070.1"/>
    </source>
</evidence>
<protein>
    <submittedName>
        <fullName evidence="1">Uncharacterized protein</fullName>
    </submittedName>
</protein>
<sequence>MDRHHHLLLNEELTILNINMFYIEISNFIEYSIFAVVIIFVECKLFINTGDIYVGIVRVDSILITRNVVIDRYVKKLIGGGNDACCEIFATNSTGHHSETCLQRQRWHITVFRLESQVRTMKHNAISSGYMANLLTGHVLGWSASAISVYERCRIFYLNINDLNHSCFFCSG</sequence>
<gene>
    <name evidence="1" type="ORF">EEM01_02220</name>
</gene>
<dbReference type="Proteomes" id="UP000839509">
    <property type="component" value="Unassembled WGS sequence"/>
</dbReference>
<reference evidence="1" key="1">
    <citation type="submission" date="2018-11" db="EMBL/GenBank/DDBJ databases">
        <authorList>
            <consortium name="PulseNet: The National Subtyping Network for Foodborne Disease Surveillance"/>
            <person name="Tarr C.L."/>
            <person name="Trees E."/>
            <person name="Katz L.S."/>
            <person name="Carleton-Romer H.A."/>
            <person name="Stroika S."/>
            <person name="Kucerova Z."/>
            <person name="Roache K.F."/>
            <person name="Sabol A.L."/>
            <person name="Besser J."/>
            <person name="Gerner-Smidt P."/>
        </authorList>
    </citation>
    <scope>NUCLEOTIDE SEQUENCE [LARGE SCALE GENOMIC DNA]</scope>
    <source>
        <strain evidence="1">PNUSAS059842</strain>
    </source>
</reference>
<accession>A0A3J4LGI4</accession>
<organism evidence="1">
    <name type="scientific">Salmonella enterica</name>
    <name type="common">Salmonella choleraesuis</name>
    <dbReference type="NCBI Taxonomy" id="28901"/>
    <lineage>
        <taxon>Bacteria</taxon>
        <taxon>Pseudomonadati</taxon>
        <taxon>Pseudomonadota</taxon>
        <taxon>Gammaproteobacteria</taxon>
        <taxon>Enterobacterales</taxon>
        <taxon>Enterobacteriaceae</taxon>
        <taxon>Salmonella</taxon>
    </lineage>
</organism>
<name>A0A3J4LGI4_SALER</name>